<dbReference type="PROSITE" id="PS00070">
    <property type="entry name" value="ALDEHYDE_DEHYDR_CYS"/>
    <property type="match status" value="1"/>
</dbReference>
<dbReference type="PANTHER" id="PTHR43570:SF20">
    <property type="entry name" value="ALDEHYDE DEHYDROGENASE ALDX-RELATED"/>
    <property type="match status" value="1"/>
</dbReference>
<evidence type="ECO:0000313" key="9">
    <source>
        <dbReference type="EMBL" id="KLT72553.1"/>
    </source>
</evidence>
<keyword evidence="2 4" id="KW-0560">Oxidoreductase</keyword>
<dbReference type="InterPro" id="IPR015590">
    <property type="entry name" value="Aldehyde_DH_dom"/>
</dbReference>
<keyword evidence="3" id="KW-0520">NAD</keyword>
<evidence type="ECO:0000256" key="3">
    <source>
        <dbReference type="ARBA" id="ARBA00023027"/>
    </source>
</evidence>
<protein>
    <recommendedName>
        <fullName evidence="4">Aldehyde dehydrogenase</fullName>
    </recommendedName>
</protein>
<evidence type="ECO:0000256" key="5">
    <source>
        <dbReference type="PIRSR" id="PIRSR036492-1"/>
    </source>
</evidence>
<evidence type="ECO:0000256" key="7">
    <source>
        <dbReference type="RuleBase" id="RU003345"/>
    </source>
</evidence>
<feature type="domain" description="Aldehyde dehydrogenase" evidence="8">
    <location>
        <begin position="21"/>
        <end position="434"/>
    </location>
</feature>
<evidence type="ECO:0000256" key="2">
    <source>
        <dbReference type="ARBA" id="ARBA00023002"/>
    </source>
</evidence>
<dbReference type="GO" id="GO:0005737">
    <property type="term" value="C:cytoplasm"/>
    <property type="evidence" value="ECO:0007669"/>
    <property type="project" value="TreeGrafter"/>
</dbReference>
<feature type="active site" evidence="5 6">
    <location>
        <position position="213"/>
    </location>
</feature>
<organism evidence="9 10">
    <name type="scientific">Neisseria arctica</name>
    <dbReference type="NCBI Taxonomy" id="1470200"/>
    <lineage>
        <taxon>Bacteria</taxon>
        <taxon>Pseudomonadati</taxon>
        <taxon>Pseudomonadota</taxon>
        <taxon>Betaproteobacteria</taxon>
        <taxon>Neisseriales</taxon>
        <taxon>Neisseriaceae</taxon>
        <taxon>Neisseria</taxon>
    </lineage>
</organism>
<dbReference type="EMBL" id="JTDO01000011">
    <property type="protein sequence ID" value="KLT72553.1"/>
    <property type="molecule type" value="Genomic_DNA"/>
</dbReference>
<feature type="active site" evidence="5">
    <location>
        <position position="247"/>
    </location>
</feature>
<reference evidence="9 10" key="1">
    <citation type="submission" date="2014-11" db="EMBL/GenBank/DDBJ databases">
        <title>Genome of a novel goose pathogen.</title>
        <authorList>
            <person name="Hansen C.M."/>
            <person name="Hueffer K."/>
            <person name="Choi S.C."/>
        </authorList>
    </citation>
    <scope>NUCLEOTIDE SEQUENCE [LARGE SCALE GENOMIC DNA]</scope>
    <source>
        <strain evidence="9 10">KH1503</strain>
    </source>
</reference>
<dbReference type="RefSeq" id="WP_053008344.1">
    <property type="nucleotide sequence ID" value="NZ_CP091510.1"/>
</dbReference>
<comment type="caution">
    <text evidence="9">The sequence shown here is derived from an EMBL/GenBank/DDBJ whole genome shotgun (WGS) entry which is preliminary data.</text>
</comment>
<dbReference type="InterPro" id="IPR016162">
    <property type="entry name" value="Ald_DH_N"/>
</dbReference>
<dbReference type="PANTHER" id="PTHR43570">
    <property type="entry name" value="ALDEHYDE DEHYDROGENASE"/>
    <property type="match status" value="1"/>
</dbReference>
<dbReference type="Gene3D" id="3.40.605.10">
    <property type="entry name" value="Aldehyde Dehydrogenase, Chain A, domain 1"/>
    <property type="match status" value="1"/>
</dbReference>
<dbReference type="InterPro" id="IPR016163">
    <property type="entry name" value="Ald_DH_C"/>
</dbReference>
<dbReference type="Gene3D" id="3.40.309.10">
    <property type="entry name" value="Aldehyde Dehydrogenase, Chain A, domain 2"/>
    <property type="match status" value="1"/>
</dbReference>
<proteinExistence type="inferred from homology"/>
<dbReference type="InterPro" id="IPR016161">
    <property type="entry name" value="Ald_DH/histidinol_DH"/>
</dbReference>
<gene>
    <name evidence="9" type="ORF">PL75_07550</name>
</gene>
<dbReference type="CDD" id="cd07133">
    <property type="entry name" value="ALDH_CALDH_CalB"/>
    <property type="match status" value="1"/>
</dbReference>
<dbReference type="InterPro" id="IPR012394">
    <property type="entry name" value="Aldehyde_DH_NAD(P)"/>
</dbReference>
<comment type="similarity">
    <text evidence="1 4 7">Belongs to the aldehyde dehydrogenase family.</text>
</comment>
<dbReference type="GO" id="GO:0006081">
    <property type="term" value="P:aldehyde metabolic process"/>
    <property type="evidence" value="ECO:0007669"/>
    <property type="project" value="InterPro"/>
</dbReference>
<dbReference type="GO" id="GO:0004029">
    <property type="term" value="F:aldehyde dehydrogenase (NAD+) activity"/>
    <property type="evidence" value="ECO:0007669"/>
    <property type="project" value="TreeGrafter"/>
</dbReference>
<dbReference type="PROSITE" id="PS00687">
    <property type="entry name" value="ALDEHYDE_DEHYDR_GLU"/>
    <property type="match status" value="1"/>
</dbReference>
<dbReference type="InterPro" id="IPR029510">
    <property type="entry name" value="Ald_DH_CS_GLU"/>
</dbReference>
<evidence type="ECO:0000256" key="4">
    <source>
        <dbReference type="PIRNR" id="PIRNR036492"/>
    </source>
</evidence>
<accession>A0A0J1C2Q5</accession>
<dbReference type="SUPFAM" id="SSF53720">
    <property type="entry name" value="ALDH-like"/>
    <property type="match status" value="1"/>
</dbReference>
<dbReference type="Proteomes" id="UP000036027">
    <property type="component" value="Unassembled WGS sequence"/>
</dbReference>
<evidence type="ECO:0000256" key="1">
    <source>
        <dbReference type="ARBA" id="ARBA00009986"/>
    </source>
</evidence>
<evidence type="ECO:0000259" key="8">
    <source>
        <dbReference type="Pfam" id="PF00171"/>
    </source>
</evidence>
<dbReference type="InterPro" id="IPR016160">
    <property type="entry name" value="Ald_DH_CS_CYS"/>
</dbReference>
<keyword evidence="10" id="KW-1185">Reference proteome</keyword>
<dbReference type="PATRIC" id="fig|1470200.3.peg.399"/>
<dbReference type="PIRSF" id="PIRSF036492">
    <property type="entry name" value="ALDH"/>
    <property type="match status" value="1"/>
</dbReference>
<dbReference type="STRING" id="1470200.PL75_07550"/>
<name>A0A0J1C2Q5_9NEIS</name>
<dbReference type="AlphaFoldDB" id="A0A0J1C2Q5"/>
<evidence type="ECO:0000313" key="10">
    <source>
        <dbReference type="Proteomes" id="UP000036027"/>
    </source>
</evidence>
<dbReference type="OrthoDB" id="6187633at2"/>
<evidence type="ECO:0000256" key="6">
    <source>
        <dbReference type="PROSITE-ProRule" id="PRU10007"/>
    </source>
</evidence>
<dbReference type="FunFam" id="3.40.605.10:FF:000004">
    <property type="entry name" value="Aldehyde dehydrogenase"/>
    <property type="match status" value="1"/>
</dbReference>
<dbReference type="Pfam" id="PF00171">
    <property type="entry name" value="Aldedh"/>
    <property type="match status" value="1"/>
</dbReference>
<sequence length="465" mass="51383">MNNNDLQKRFNEIFQASRMQTDVAWALRAQRLQRLEHMVRDNEAALVKVICTDFGNRSRHETALLEVFPTLAAIRHALKHGRRWMKPRKVATDWWFWPARNRIIPQPLGIIGIVAPWNYPLFLTTGPLVGALAAGNRVMIKTSEFAPAFAQWLSETVPQYFAKDEVAVINGGADTAAAFCSLPFDHLLFTGSTEIGRKVMQAAAENLTPVTLELGGKSPALVLPDADLPHAVARIMAGKLLNAGQTCIAPDYVLLPQNLVGEFTLQARQWVSKHYPDYENNPDYTHIINEKQTGRLKAMLAEAQTARAKIEALGPVSANSNCLPPHLIRNAPDTTALMQEEIFGPLLPLVAYETPSHALSYIRSRPRPLALYVFGQNKGEIENVLRQSVSGGVSVNDTIFHAAQENLPFGGIGASGIGAYHGQTGFDTFSHLKPVFYQAKANTASWLAPPYGKRLEILLKILKRS</sequence>